<reference evidence="2" key="1">
    <citation type="submission" date="2021-01" db="EMBL/GenBank/DDBJ databases">
        <authorList>
            <person name="Corre E."/>
            <person name="Pelletier E."/>
            <person name="Niang G."/>
            <person name="Scheremetjew M."/>
            <person name="Finn R."/>
            <person name="Kale V."/>
            <person name="Holt S."/>
            <person name="Cochrane G."/>
            <person name="Meng A."/>
            <person name="Brown T."/>
            <person name="Cohen L."/>
        </authorList>
    </citation>
    <scope>NUCLEOTIDE SEQUENCE</scope>
    <source>
        <strain evidence="2">CCMP 2712</strain>
    </source>
</reference>
<sequence>MKAYMEEKELVEERGRTSEAGEKLSMSAFMQLRRSRQVLEEARERQEKGEDEEALPMLEQAVGASEHSVEARVALSQAIWNEADGESSLARVEELLKQAISVAKKNTSSTESAFLPLATNKLLLLLCLQGRDKEAQELLQGEGYEYRLSPEVFRGKLICQGGDQEQDCNAQLLRDSLLCVLDEALPADMLRHLQECFSPASAFWREHSYLSPQTGYFSYLHDIDRPACNNMEQIIHVLWKHAISRFPHAARARKAEWWAHCRPHPSGHQLHFDSDDEGIGGVRNPIVTTVTYLSMGTGGCTLVTDQRVDDRELACKGWLVKPKENRYVVFDGSVLHGVIPGRSFSLNPKGRRVTLMVAFWEDIKQRGTEADGPGASRAFPVAGATNFTWANKMFELRKEWEEVSKEPTITIEDIIPVSSVWEKVEQSDAERVSSASGHRAGASGLPGYEACFQGF</sequence>
<evidence type="ECO:0000256" key="1">
    <source>
        <dbReference type="SAM" id="MobiDB-lite"/>
    </source>
</evidence>
<accession>A0A7S4NZN1</accession>
<dbReference type="EMBL" id="HBKN01032164">
    <property type="protein sequence ID" value="CAE2317310.1"/>
    <property type="molecule type" value="Transcribed_RNA"/>
</dbReference>
<proteinExistence type="predicted"/>
<organism evidence="2">
    <name type="scientific">Guillardia theta</name>
    <name type="common">Cryptophyte</name>
    <name type="synonym">Cryptomonas phi</name>
    <dbReference type="NCBI Taxonomy" id="55529"/>
    <lineage>
        <taxon>Eukaryota</taxon>
        <taxon>Cryptophyceae</taxon>
        <taxon>Pyrenomonadales</taxon>
        <taxon>Geminigeraceae</taxon>
        <taxon>Guillardia</taxon>
    </lineage>
</organism>
<evidence type="ECO:0000313" key="2">
    <source>
        <dbReference type="EMBL" id="CAE2317310.1"/>
    </source>
</evidence>
<dbReference type="AlphaFoldDB" id="A0A7S4NZN1"/>
<feature type="compositionally biased region" description="Basic and acidic residues" evidence="1">
    <location>
        <begin position="1"/>
        <end position="22"/>
    </location>
</feature>
<protein>
    <submittedName>
        <fullName evidence="2">Uncharacterized protein</fullName>
    </submittedName>
</protein>
<name>A0A7S4NZN1_GUITH</name>
<feature type="region of interest" description="Disordered" evidence="1">
    <location>
        <begin position="1"/>
        <end position="26"/>
    </location>
</feature>
<dbReference type="Gene3D" id="2.60.120.620">
    <property type="entry name" value="q2cbj1_9rhob like domain"/>
    <property type="match status" value="1"/>
</dbReference>
<gene>
    <name evidence="2" type="ORF">GTHE00462_LOCUS25044</name>
</gene>